<evidence type="ECO:0000313" key="1">
    <source>
        <dbReference type="EMBL" id="KIQ16311.1"/>
    </source>
</evidence>
<comment type="caution">
    <text evidence="1">The sequence shown here is derived from an EMBL/GenBank/DDBJ whole genome shotgun (WGS) entry which is preliminary data.</text>
</comment>
<sequence>MKTPADLSQSLRGVSQSIGLSRHAIGKLIELGFVAPVKAQGKVWKFSFQDLVVLRSAHELRAARIPTRQILKALRQLRATVPEAQPLQGMRITAEGDRVTVRFGDAKWEPQTGQFVLDLQIASGDESALRFFPRPQQVVDAAALDARFAEAEALEETSPEAAEALYRRILEDDPTYAHAYLNLGFMLCESGRCEVAAALYEDGLRFCADDPLMHFNQAVALEGMGDVDGALAGYEEALQLQPGLLDAHRNAALLYAETGRKQMAIRHFSAFKRLTAEPKPE</sequence>
<evidence type="ECO:0000313" key="2">
    <source>
        <dbReference type="Proteomes" id="UP000032067"/>
    </source>
</evidence>
<dbReference type="SMART" id="SM00028">
    <property type="entry name" value="TPR"/>
    <property type="match status" value="3"/>
</dbReference>
<reference evidence="1 2" key="1">
    <citation type="submission" date="2014-12" db="EMBL/GenBank/DDBJ databases">
        <title>16Stimator: statistical estimation of ribosomal gene copy numbers from draft genome assemblies.</title>
        <authorList>
            <person name="Perisin M.A."/>
            <person name="Vetter M."/>
            <person name="Gilbert J.A."/>
            <person name="Bergelson J."/>
        </authorList>
    </citation>
    <scope>NUCLEOTIDE SEQUENCE [LARGE SCALE GENOMIC DNA]</scope>
    <source>
        <strain evidence="1 2">MEDvA23</strain>
    </source>
</reference>
<dbReference type="AlphaFoldDB" id="A0A0D0L8H6"/>
<dbReference type="InterPro" id="IPR019734">
    <property type="entry name" value="TPR_rpt"/>
</dbReference>
<gene>
    <name evidence="1" type="ORF">RT97_31105</name>
</gene>
<dbReference type="RefSeq" id="WP_042582721.1">
    <property type="nucleotide sequence ID" value="NZ_JXQQ01000135.1"/>
</dbReference>
<dbReference type="EMBL" id="JXQQ01000135">
    <property type="protein sequence ID" value="KIQ16311.1"/>
    <property type="molecule type" value="Genomic_DNA"/>
</dbReference>
<dbReference type="PANTHER" id="PTHR44998:SF1">
    <property type="entry name" value="UDP-N-ACETYLGLUCOSAMINE--PEPTIDE N-ACETYLGLUCOSAMINYLTRANSFERASE 110 KDA SUBUNIT"/>
    <property type="match status" value="1"/>
</dbReference>
<dbReference type="InterPro" id="IPR011990">
    <property type="entry name" value="TPR-like_helical_dom_sf"/>
</dbReference>
<proteinExistence type="predicted"/>
<dbReference type="Proteomes" id="UP000032067">
    <property type="component" value="Unassembled WGS sequence"/>
</dbReference>
<protein>
    <submittedName>
        <fullName evidence="1">Uncharacterized protein</fullName>
    </submittedName>
</protein>
<name>A0A0D0L8H6_VARPD</name>
<dbReference type="OrthoDB" id="9798174at2"/>
<dbReference type="SUPFAM" id="SSF48452">
    <property type="entry name" value="TPR-like"/>
    <property type="match status" value="1"/>
</dbReference>
<accession>A0A0D0L8H6</accession>
<dbReference type="Gene3D" id="1.25.40.10">
    <property type="entry name" value="Tetratricopeptide repeat domain"/>
    <property type="match status" value="1"/>
</dbReference>
<dbReference type="PANTHER" id="PTHR44998">
    <property type="match status" value="1"/>
</dbReference>
<organism evidence="1 2">
    <name type="scientific">Variovorax paradoxus</name>
    <dbReference type="NCBI Taxonomy" id="34073"/>
    <lineage>
        <taxon>Bacteria</taxon>
        <taxon>Pseudomonadati</taxon>
        <taxon>Pseudomonadota</taxon>
        <taxon>Betaproteobacteria</taxon>
        <taxon>Burkholderiales</taxon>
        <taxon>Comamonadaceae</taxon>
        <taxon>Variovorax</taxon>
    </lineage>
</organism>